<dbReference type="AlphaFoldDB" id="A0A5C3NW88"/>
<evidence type="ECO:0000313" key="3">
    <source>
        <dbReference type="Proteomes" id="UP000308197"/>
    </source>
</evidence>
<feature type="non-terminal residue" evidence="2">
    <location>
        <position position="359"/>
    </location>
</feature>
<protein>
    <submittedName>
        <fullName evidence="2">Uncharacterized protein</fullName>
    </submittedName>
</protein>
<dbReference type="InParanoid" id="A0A5C3NW88"/>
<name>A0A5C3NW88_9APHY</name>
<dbReference type="EMBL" id="ML213151">
    <property type="protein sequence ID" value="TFK77793.1"/>
    <property type="molecule type" value="Genomic_DNA"/>
</dbReference>
<feature type="region of interest" description="Disordered" evidence="1">
    <location>
        <begin position="101"/>
        <end position="131"/>
    </location>
</feature>
<dbReference type="InterPro" id="IPR036910">
    <property type="entry name" value="HMG_box_dom_sf"/>
</dbReference>
<evidence type="ECO:0000313" key="2">
    <source>
        <dbReference type="EMBL" id="TFK77793.1"/>
    </source>
</evidence>
<dbReference type="SUPFAM" id="SSF47095">
    <property type="entry name" value="HMG-box"/>
    <property type="match status" value="1"/>
</dbReference>
<dbReference type="Gene3D" id="1.10.30.10">
    <property type="entry name" value="High mobility group box domain"/>
    <property type="match status" value="1"/>
</dbReference>
<gene>
    <name evidence="2" type="ORF">K466DRAFT_571256</name>
</gene>
<feature type="non-terminal residue" evidence="2">
    <location>
        <position position="1"/>
    </location>
</feature>
<proteinExistence type="predicted"/>
<accession>A0A5C3NW88</accession>
<dbReference type="Proteomes" id="UP000308197">
    <property type="component" value="Unassembled WGS sequence"/>
</dbReference>
<evidence type="ECO:0000256" key="1">
    <source>
        <dbReference type="SAM" id="MobiDB-lite"/>
    </source>
</evidence>
<reference evidence="2 3" key="1">
    <citation type="journal article" date="2019" name="Nat. Ecol. Evol.">
        <title>Megaphylogeny resolves global patterns of mushroom evolution.</title>
        <authorList>
            <person name="Varga T."/>
            <person name="Krizsan K."/>
            <person name="Foldi C."/>
            <person name="Dima B."/>
            <person name="Sanchez-Garcia M."/>
            <person name="Sanchez-Ramirez S."/>
            <person name="Szollosi G.J."/>
            <person name="Szarkandi J.G."/>
            <person name="Papp V."/>
            <person name="Albert L."/>
            <person name="Andreopoulos W."/>
            <person name="Angelini C."/>
            <person name="Antonin V."/>
            <person name="Barry K.W."/>
            <person name="Bougher N.L."/>
            <person name="Buchanan P."/>
            <person name="Buyck B."/>
            <person name="Bense V."/>
            <person name="Catcheside P."/>
            <person name="Chovatia M."/>
            <person name="Cooper J."/>
            <person name="Damon W."/>
            <person name="Desjardin D."/>
            <person name="Finy P."/>
            <person name="Geml J."/>
            <person name="Haridas S."/>
            <person name="Hughes K."/>
            <person name="Justo A."/>
            <person name="Karasinski D."/>
            <person name="Kautmanova I."/>
            <person name="Kiss B."/>
            <person name="Kocsube S."/>
            <person name="Kotiranta H."/>
            <person name="LaButti K.M."/>
            <person name="Lechner B.E."/>
            <person name="Liimatainen K."/>
            <person name="Lipzen A."/>
            <person name="Lukacs Z."/>
            <person name="Mihaltcheva S."/>
            <person name="Morgado L.N."/>
            <person name="Niskanen T."/>
            <person name="Noordeloos M.E."/>
            <person name="Ohm R.A."/>
            <person name="Ortiz-Santana B."/>
            <person name="Ovrebo C."/>
            <person name="Racz N."/>
            <person name="Riley R."/>
            <person name="Savchenko A."/>
            <person name="Shiryaev A."/>
            <person name="Soop K."/>
            <person name="Spirin V."/>
            <person name="Szebenyi C."/>
            <person name="Tomsovsky M."/>
            <person name="Tulloss R.E."/>
            <person name="Uehling J."/>
            <person name="Grigoriev I.V."/>
            <person name="Vagvolgyi C."/>
            <person name="Papp T."/>
            <person name="Martin F.M."/>
            <person name="Miettinen O."/>
            <person name="Hibbett D.S."/>
            <person name="Nagy L.G."/>
        </authorList>
    </citation>
    <scope>NUCLEOTIDE SEQUENCE [LARGE SCALE GENOMIC DNA]</scope>
    <source>
        <strain evidence="2 3">HHB13444</strain>
    </source>
</reference>
<organism evidence="2 3">
    <name type="scientific">Polyporus arcularius HHB13444</name>
    <dbReference type="NCBI Taxonomy" id="1314778"/>
    <lineage>
        <taxon>Eukaryota</taxon>
        <taxon>Fungi</taxon>
        <taxon>Dikarya</taxon>
        <taxon>Basidiomycota</taxon>
        <taxon>Agaricomycotina</taxon>
        <taxon>Agaricomycetes</taxon>
        <taxon>Polyporales</taxon>
        <taxon>Polyporaceae</taxon>
        <taxon>Polyporus</taxon>
    </lineage>
</organism>
<keyword evidence="3" id="KW-1185">Reference proteome</keyword>
<sequence>RTSNDIGSEFLPRSNGSGGTQVRQFVVPFFPSSFSHSSPCDAMREKWVFTDAESAWIEDKYQNDPEVTRRMNDTTSPSAVMDAAFYLDPLFKKEFTAPYPGETEKEFSRRKANMSDQNARKKAQRIPPETQQHFDDRMADLPKNIRKKLYQLRREQKLHHAPLPPLPALPTSKRFRAVSGLDMFQRSPEAPKAAMVLGDRQAHYDVGSARQLASARWKEMSEEEQAPYIAKAREDNDARRHDSDGTRDCEVSDAQPRAYTANQIATWAMSAMKTVDEQFKWAGALLLAGPDEQGEIMTYIQSIGHTRYGDTLLDSIHKTTAVDEAELKAVLLTFAEQAKEGPMLPPETLAENVAARVFA</sequence>